<evidence type="ECO:0000256" key="4">
    <source>
        <dbReference type="ARBA" id="ARBA00022692"/>
    </source>
</evidence>
<gene>
    <name evidence="8" type="ORF">NX02_21690</name>
</gene>
<keyword evidence="6 7" id="KW-0472">Membrane</keyword>
<evidence type="ECO:0000256" key="6">
    <source>
        <dbReference type="ARBA" id="ARBA00023136"/>
    </source>
</evidence>
<feature type="transmembrane region" description="Helical" evidence="7">
    <location>
        <begin position="76"/>
        <end position="96"/>
    </location>
</feature>
<evidence type="ECO:0000256" key="5">
    <source>
        <dbReference type="ARBA" id="ARBA00022989"/>
    </source>
</evidence>
<feature type="transmembrane region" description="Helical" evidence="7">
    <location>
        <begin position="20"/>
        <end position="38"/>
    </location>
</feature>
<keyword evidence="9" id="KW-1185">Reference proteome</keyword>
<name>W0ADK8_9SPHN</name>
<dbReference type="GO" id="GO:0005886">
    <property type="term" value="C:plasma membrane"/>
    <property type="evidence" value="ECO:0007669"/>
    <property type="project" value="UniProtKB-SubCell"/>
</dbReference>
<evidence type="ECO:0000256" key="7">
    <source>
        <dbReference type="SAM" id="Phobius"/>
    </source>
</evidence>
<dbReference type="InterPro" id="IPR007341">
    <property type="entry name" value="Transgly_assoc"/>
</dbReference>
<evidence type="ECO:0000256" key="1">
    <source>
        <dbReference type="ARBA" id="ARBA00004651"/>
    </source>
</evidence>
<organism evidence="8 9">
    <name type="scientific">Sphingomonas sanxanigenens DSM 19645 = NX02</name>
    <dbReference type="NCBI Taxonomy" id="1123269"/>
    <lineage>
        <taxon>Bacteria</taxon>
        <taxon>Pseudomonadati</taxon>
        <taxon>Pseudomonadota</taxon>
        <taxon>Alphaproteobacteria</taxon>
        <taxon>Sphingomonadales</taxon>
        <taxon>Sphingomonadaceae</taxon>
        <taxon>Sphingomonas</taxon>
    </lineage>
</organism>
<comment type="subcellular location">
    <subcellularLocation>
        <location evidence="1">Cell membrane</location>
        <topology evidence="1">Multi-pass membrane protein</topology>
    </subcellularLocation>
</comment>
<sequence>MMSARNLARYAHCGRNYMGILIWLVVGGVVGWLASIIMRTNAQQGIVLNVVVGIVGAFLGGLIFARGDINDTPLNIMSFLVSLAGAVILLAIVNLVRRGRVR</sequence>
<proteinExistence type="inferred from homology"/>
<keyword evidence="4 7" id="KW-0812">Transmembrane</keyword>
<dbReference type="HOGENOM" id="CLU_160040_0_0_5"/>
<evidence type="ECO:0000256" key="3">
    <source>
        <dbReference type="ARBA" id="ARBA00022475"/>
    </source>
</evidence>
<keyword evidence="3" id="KW-1003">Cell membrane</keyword>
<feature type="transmembrane region" description="Helical" evidence="7">
    <location>
        <begin position="45"/>
        <end position="64"/>
    </location>
</feature>
<dbReference type="PANTHER" id="PTHR33884:SF3">
    <property type="entry name" value="UPF0410 PROTEIN YMGE"/>
    <property type="match status" value="1"/>
</dbReference>
<evidence type="ECO:0000313" key="8">
    <source>
        <dbReference type="EMBL" id="AHE55969.1"/>
    </source>
</evidence>
<comment type="similarity">
    <text evidence="2">Belongs to the UPF0410 family.</text>
</comment>
<dbReference type="AlphaFoldDB" id="W0ADK8"/>
<evidence type="ECO:0000256" key="2">
    <source>
        <dbReference type="ARBA" id="ARBA00011006"/>
    </source>
</evidence>
<evidence type="ECO:0000313" key="9">
    <source>
        <dbReference type="Proteomes" id="UP000018851"/>
    </source>
</evidence>
<keyword evidence="5 7" id="KW-1133">Transmembrane helix</keyword>
<accession>W0ADK8</accession>
<dbReference type="KEGG" id="ssan:NX02_21690"/>
<dbReference type="eggNOG" id="COG2261">
    <property type="taxonomic scope" value="Bacteria"/>
</dbReference>
<evidence type="ECO:0008006" key="10">
    <source>
        <dbReference type="Google" id="ProtNLM"/>
    </source>
</evidence>
<protein>
    <recommendedName>
        <fullName evidence="10">Transglycosylase</fullName>
    </recommendedName>
</protein>
<reference evidence="8 9" key="1">
    <citation type="submission" date="2013-07" db="EMBL/GenBank/DDBJ databases">
        <title>Completed genome of Sphingomonas sanxanigenens NX02.</title>
        <authorList>
            <person name="Ma T."/>
            <person name="Huang H."/>
            <person name="Wu M."/>
            <person name="Li X."/>
            <person name="Li G."/>
        </authorList>
    </citation>
    <scope>NUCLEOTIDE SEQUENCE [LARGE SCALE GENOMIC DNA]</scope>
    <source>
        <strain evidence="8 9">NX02</strain>
    </source>
</reference>
<dbReference type="Pfam" id="PF04226">
    <property type="entry name" value="Transgly_assoc"/>
    <property type="match status" value="1"/>
</dbReference>
<dbReference type="EMBL" id="CP006644">
    <property type="protein sequence ID" value="AHE55969.1"/>
    <property type="molecule type" value="Genomic_DNA"/>
</dbReference>
<dbReference type="Proteomes" id="UP000018851">
    <property type="component" value="Chromosome"/>
</dbReference>
<dbReference type="PATRIC" id="fig|1123269.5.peg.4243"/>
<dbReference type="STRING" id="1123269.NX02_21690"/>
<dbReference type="PANTHER" id="PTHR33884">
    <property type="entry name" value="UPF0410 PROTEIN YMGE"/>
    <property type="match status" value="1"/>
</dbReference>